<reference evidence="3" key="1">
    <citation type="submission" date="2017-02" db="UniProtKB">
        <authorList>
            <consortium name="WormBaseParasite"/>
        </authorList>
    </citation>
    <scope>IDENTIFICATION</scope>
</reference>
<keyword evidence="1" id="KW-0812">Transmembrane</keyword>
<evidence type="ECO:0000256" key="1">
    <source>
        <dbReference type="SAM" id="Phobius"/>
    </source>
</evidence>
<dbReference type="WBParaSite" id="PTRK_0000845000.1">
    <property type="protein sequence ID" value="PTRK_0000845000.1"/>
    <property type="gene ID" value="PTRK_0000845000"/>
</dbReference>
<keyword evidence="1" id="KW-1133">Transmembrane helix</keyword>
<dbReference type="Proteomes" id="UP000038045">
    <property type="component" value="Unplaced"/>
</dbReference>
<proteinExistence type="predicted"/>
<protein>
    <submittedName>
        <fullName evidence="3">7TM_GPCR_Srx domain-containing protein</fullName>
    </submittedName>
</protein>
<sequence length="147" mass="17032">MALCNIIALAHFQKLKINLNNQWNEEKEDKTSINYRFQLIENFKTFYVVQGINFGVSLVDLSAIPIFLIADGKLIEFTTAILFFDLAVAIVTFILTIFFGSTNTQMLRKVFCRNIKTKMIQTSIKENNDNETNIHFAQMKLAWEKLK</sequence>
<organism evidence="2 3">
    <name type="scientific">Parastrongyloides trichosuri</name>
    <name type="common">Possum-specific nematode worm</name>
    <dbReference type="NCBI Taxonomy" id="131310"/>
    <lineage>
        <taxon>Eukaryota</taxon>
        <taxon>Metazoa</taxon>
        <taxon>Ecdysozoa</taxon>
        <taxon>Nematoda</taxon>
        <taxon>Chromadorea</taxon>
        <taxon>Rhabditida</taxon>
        <taxon>Tylenchina</taxon>
        <taxon>Panagrolaimomorpha</taxon>
        <taxon>Strongyloidoidea</taxon>
        <taxon>Strongyloididae</taxon>
        <taxon>Parastrongyloides</taxon>
    </lineage>
</organism>
<accession>A0A0N4ZK14</accession>
<keyword evidence="2" id="KW-1185">Reference proteome</keyword>
<feature type="transmembrane region" description="Helical" evidence="1">
    <location>
        <begin position="80"/>
        <end position="99"/>
    </location>
</feature>
<keyword evidence="1" id="KW-0472">Membrane</keyword>
<evidence type="ECO:0000313" key="2">
    <source>
        <dbReference type="Proteomes" id="UP000038045"/>
    </source>
</evidence>
<feature type="transmembrane region" description="Helical" evidence="1">
    <location>
        <begin position="46"/>
        <end position="68"/>
    </location>
</feature>
<evidence type="ECO:0000313" key="3">
    <source>
        <dbReference type="WBParaSite" id="PTRK_0000845000.1"/>
    </source>
</evidence>
<dbReference type="AlphaFoldDB" id="A0A0N4ZK14"/>
<name>A0A0N4ZK14_PARTI</name>